<proteinExistence type="predicted"/>
<feature type="chain" id="PRO_5011243640" evidence="1">
    <location>
        <begin position="25"/>
        <end position="95"/>
    </location>
</feature>
<sequence>MTAGQIRRGAIALAALGVGSLASAAEPSIPLRVSLTIPEICTIGPGMPQAADADMPSVRCAHGTPFVLSHAPLPDVRSAPRSIGAGALPTWTVTF</sequence>
<dbReference type="AlphaFoldDB" id="A0A228J1X0"/>
<protein>
    <submittedName>
        <fullName evidence="2">Uncharacterized protein</fullName>
    </submittedName>
</protein>
<dbReference type="EMBL" id="NKFA01000003">
    <property type="protein sequence ID" value="OXI48610.1"/>
    <property type="molecule type" value="Genomic_DNA"/>
</dbReference>
<dbReference type="GeneID" id="99658464"/>
<feature type="signal peptide" evidence="1">
    <location>
        <begin position="1"/>
        <end position="24"/>
    </location>
</feature>
<dbReference type="RefSeq" id="WP_043182211.1">
    <property type="nucleotide sequence ID" value="NZ_CP184468.1"/>
</dbReference>
<evidence type="ECO:0000313" key="2">
    <source>
        <dbReference type="EMBL" id="OXI48610.1"/>
    </source>
</evidence>
<dbReference type="OrthoDB" id="9021953at2"/>
<evidence type="ECO:0000256" key="1">
    <source>
        <dbReference type="SAM" id="SignalP"/>
    </source>
</evidence>
<organism evidence="2 3">
    <name type="scientific">Burkholderia aenigmatica</name>
    <dbReference type="NCBI Taxonomy" id="2015348"/>
    <lineage>
        <taxon>Bacteria</taxon>
        <taxon>Pseudomonadati</taxon>
        <taxon>Pseudomonadota</taxon>
        <taxon>Betaproteobacteria</taxon>
        <taxon>Burkholderiales</taxon>
        <taxon>Burkholderiaceae</taxon>
        <taxon>Burkholderia</taxon>
        <taxon>Burkholderia cepacia complex</taxon>
    </lineage>
</organism>
<gene>
    <name evidence="2" type="ORF">CFB84_06740</name>
</gene>
<keyword evidence="1" id="KW-0732">Signal</keyword>
<reference evidence="3" key="1">
    <citation type="submission" date="2017-06" db="EMBL/GenBank/DDBJ databases">
        <authorList>
            <person name="LiPuma J."/>
            <person name="Spilker T."/>
        </authorList>
    </citation>
    <scope>NUCLEOTIDE SEQUENCE [LARGE SCALE GENOMIC DNA]</scope>
    <source>
        <strain evidence="3">AU17325</strain>
    </source>
</reference>
<dbReference type="Proteomes" id="UP000214600">
    <property type="component" value="Unassembled WGS sequence"/>
</dbReference>
<accession>A0A228J1X0</accession>
<reference evidence="2 3" key="2">
    <citation type="submission" date="2017-08" db="EMBL/GenBank/DDBJ databases">
        <title>WGS of novel Burkholderia cepaca complex species.</title>
        <authorList>
            <person name="Lipuma J."/>
            <person name="Spilker T."/>
        </authorList>
    </citation>
    <scope>NUCLEOTIDE SEQUENCE [LARGE SCALE GENOMIC DNA]</scope>
    <source>
        <strain evidence="2 3">AU17325</strain>
    </source>
</reference>
<name>A0A228J1X0_9BURK</name>
<evidence type="ECO:0000313" key="3">
    <source>
        <dbReference type="Proteomes" id="UP000214600"/>
    </source>
</evidence>
<comment type="caution">
    <text evidence="2">The sequence shown here is derived from an EMBL/GenBank/DDBJ whole genome shotgun (WGS) entry which is preliminary data.</text>
</comment>